<dbReference type="NCBIfam" id="TIGR02834">
    <property type="entry name" value="spo_ytxC"/>
    <property type="match status" value="1"/>
</dbReference>
<gene>
    <name evidence="1" type="primary">ytxC</name>
    <name evidence="1" type="ORF">GW534_04430</name>
</gene>
<proteinExistence type="predicted"/>
<reference evidence="1 2" key="1">
    <citation type="submission" date="2020-01" db="EMBL/GenBank/DDBJ databases">
        <title>A novel Bacillus sp. from Pasinler.</title>
        <authorList>
            <person name="Adiguzel A."/>
            <person name="Ay H."/>
            <person name="Baltaci M.O."/>
        </authorList>
    </citation>
    <scope>NUCLEOTIDE SEQUENCE [LARGE SCALE GENOMIC DNA]</scope>
    <source>
        <strain evidence="1 2">P1</strain>
    </source>
</reference>
<name>A0ABX0A3D0_9BACI</name>
<organism evidence="1 2">
    <name type="scientific">Pallidibacillus pasinlerensis</name>
    <dbReference type="NCBI Taxonomy" id="2703818"/>
    <lineage>
        <taxon>Bacteria</taxon>
        <taxon>Bacillati</taxon>
        <taxon>Bacillota</taxon>
        <taxon>Bacilli</taxon>
        <taxon>Bacillales</taxon>
        <taxon>Bacillaceae</taxon>
        <taxon>Pallidibacillus</taxon>
    </lineage>
</organism>
<sequence length="279" mass="33438">MITIQFQNKDEMDFLYFLLKKSKQTMIQVQKSYNGLVIQIDNEKREQGLLIIHKHLKQLVMNKKRVVWCKRVIQEKFFFKDEEEQTQIIDILFSILDGKRKDLPIDVNHEQEERKIDQALKEVLSSNRTFSFDAFVMFRLRPYLENLAPYIETAIDEYKMEQDYQAFIHYLRNFLSGRKPQMKKVYIVHDDGFTFFNEQKQMMKRSELNKRIDRKLLSDHPVYVDSITIAPLISIAPEKIYLFTDHPEFGIIQTLKNIFEEKIYIQSLEAISNYSLTNN</sequence>
<accession>A0ABX0A3D0</accession>
<comment type="caution">
    <text evidence="1">The sequence shown here is derived from an EMBL/GenBank/DDBJ whole genome shotgun (WGS) entry which is preliminary data.</text>
</comment>
<protein>
    <submittedName>
        <fullName evidence="1">Sporulation protein YtxC</fullName>
    </submittedName>
</protein>
<keyword evidence="2" id="KW-1185">Reference proteome</keyword>
<evidence type="ECO:0000313" key="2">
    <source>
        <dbReference type="Proteomes" id="UP000743899"/>
    </source>
</evidence>
<evidence type="ECO:0000313" key="1">
    <source>
        <dbReference type="EMBL" id="NCU17019.1"/>
    </source>
</evidence>
<dbReference type="RefSeq" id="WP_161919858.1">
    <property type="nucleotide sequence ID" value="NZ_JAACYS010000013.1"/>
</dbReference>
<dbReference type="EMBL" id="JAACYS010000013">
    <property type="protein sequence ID" value="NCU17019.1"/>
    <property type="molecule type" value="Genomic_DNA"/>
</dbReference>
<dbReference type="Proteomes" id="UP000743899">
    <property type="component" value="Unassembled WGS sequence"/>
</dbReference>
<dbReference type="Pfam" id="PF08812">
    <property type="entry name" value="YtxC"/>
    <property type="match status" value="1"/>
</dbReference>
<dbReference type="InterPro" id="IPR014199">
    <property type="entry name" value="Spore_YtxC"/>
</dbReference>